<name>A0A7S1ZV81_TRICV</name>
<keyword evidence="1" id="KW-0732">Signal</keyword>
<gene>
    <name evidence="2" type="ORF">OSIN01602_LOCUS15331</name>
</gene>
<dbReference type="EMBL" id="HBGO01026709">
    <property type="protein sequence ID" value="CAD9350125.1"/>
    <property type="molecule type" value="Transcribed_RNA"/>
</dbReference>
<sequence length="208" mass="22267">MRLAAISMLSVLATVLDFTPVTAFGLSAAPLQGSKCETSASIANHGGNKVVATDRRTFLTFGLTAASIVTSGAFPQAAVADVSDGNALPTGAKEFSRVLKVKADFANIGKRVAENGDEIDSKEWEKISQYLRTVYSAGEDMKVIAKGMYDPEKKKRAAELIKVVQKAAQAGEIPVSQKNAKGFLVIQEKVIAQLDEFFDLLQDVPDEL</sequence>
<evidence type="ECO:0000256" key="1">
    <source>
        <dbReference type="SAM" id="SignalP"/>
    </source>
</evidence>
<evidence type="ECO:0000313" key="2">
    <source>
        <dbReference type="EMBL" id="CAD9350125.1"/>
    </source>
</evidence>
<accession>A0A7S1ZV81</accession>
<dbReference type="AlphaFoldDB" id="A0A7S1ZV81"/>
<reference evidence="2" key="1">
    <citation type="submission" date="2021-01" db="EMBL/GenBank/DDBJ databases">
        <authorList>
            <person name="Corre E."/>
            <person name="Pelletier E."/>
            <person name="Niang G."/>
            <person name="Scheremetjew M."/>
            <person name="Finn R."/>
            <person name="Kale V."/>
            <person name="Holt S."/>
            <person name="Cochrane G."/>
            <person name="Meng A."/>
            <person name="Brown T."/>
            <person name="Cohen L."/>
        </authorList>
    </citation>
    <scope>NUCLEOTIDE SEQUENCE</scope>
    <source>
        <strain evidence="2">Grunow 1884</strain>
    </source>
</reference>
<feature type="chain" id="PRO_5031185172" evidence="1">
    <location>
        <begin position="24"/>
        <end position="208"/>
    </location>
</feature>
<feature type="signal peptide" evidence="1">
    <location>
        <begin position="1"/>
        <end position="23"/>
    </location>
</feature>
<protein>
    <submittedName>
        <fullName evidence="2">Uncharacterized protein</fullName>
    </submittedName>
</protein>
<organism evidence="2">
    <name type="scientific">Trieres chinensis</name>
    <name type="common">Marine centric diatom</name>
    <name type="synonym">Odontella sinensis</name>
    <dbReference type="NCBI Taxonomy" id="1514140"/>
    <lineage>
        <taxon>Eukaryota</taxon>
        <taxon>Sar</taxon>
        <taxon>Stramenopiles</taxon>
        <taxon>Ochrophyta</taxon>
        <taxon>Bacillariophyta</taxon>
        <taxon>Mediophyceae</taxon>
        <taxon>Biddulphiophycidae</taxon>
        <taxon>Eupodiscales</taxon>
        <taxon>Parodontellaceae</taxon>
        <taxon>Trieres</taxon>
    </lineage>
</organism>
<proteinExistence type="predicted"/>